<evidence type="ECO:0000256" key="2">
    <source>
        <dbReference type="ARBA" id="ARBA00004225"/>
    </source>
</evidence>
<accession>A0A344A2B3</accession>
<dbReference type="PANTHER" id="PTHR43507:SF20">
    <property type="entry name" value="NADH-UBIQUINONE OXIDOREDUCTASE CHAIN 4"/>
    <property type="match status" value="1"/>
</dbReference>
<feature type="transmembrane region" description="Helical" evidence="17">
    <location>
        <begin position="121"/>
        <end position="143"/>
    </location>
</feature>
<comment type="similarity">
    <text evidence="3 17">Belongs to the complex I subunit 4 family.</text>
</comment>
<evidence type="ECO:0000256" key="11">
    <source>
        <dbReference type="ARBA" id="ARBA00022989"/>
    </source>
</evidence>
<dbReference type="EC" id="7.1.1.2" evidence="4 17"/>
<dbReference type="GO" id="GO:0048039">
    <property type="term" value="F:ubiquinone binding"/>
    <property type="evidence" value="ECO:0007669"/>
    <property type="project" value="TreeGrafter"/>
</dbReference>
<evidence type="ECO:0000256" key="7">
    <source>
        <dbReference type="ARBA" id="ARBA00022660"/>
    </source>
</evidence>
<feature type="transmembrane region" description="Helical" evidence="17">
    <location>
        <begin position="94"/>
        <end position="114"/>
    </location>
</feature>
<proteinExistence type="inferred from homology"/>
<feature type="transmembrane region" description="Helical" evidence="17">
    <location>
        <begin position="149"/>
        <end position="175"/>
    </location>
</feature>
<dbReference type="GO" id="GO:0042773">
    <property type="term" value="P:ATP synthesis coupled electron transport"/>
    <property type="evidence" value="ECO:0007669"/>
    <property type="project" value="InterPro"/>
</dbReference>
<evidence type="ECO:0000313" key="19">
    <source>
        <dbReference type="EMBL" id="AWU48904.1"/>
    </source>
</evidence>
<keyword evidence="14 17" id="KW-0496">Mitochondrion</keyword>
<keyword evidence="9" id="KW-1278">Translocase</keyword>
<feature type="transmembrane region" description="Helical" evidence="17">
    <location>
        <begin position="244"/>
        <end position="263"/>
    </location>
</feature>
<dbReference type="InterPro" id="IPR001750">
    <property type="entry name" value="ND/Mrp_TM"/>
</dbReference>
<keyword evidence="11 17" id="KW-1133">Transmembrane helix</keyword>
<evidence type="ECO:0000256" key="4">
    <source>
        <dbReference type="ARBA" id="ARBA00012944"/>
    </source>
</evidence>
<keyword evidence="13 17" id="KW-0830">Ubiquinone</keyword>
<comment type="function">
    <text evidence="17">Core subunit of the mitochondrial membrane respiratory chain NADH dehydrogenase (Complex I) which catalyzes electron transfer from NADH through the respiratory chain, using ubiquinone as an electron acceptor. Essential for the catalytic activity and assembly of complex I.</text>
</comment>
<evidence type="ECO:0000256" key="16">
    <source>
        <dbReference type="ARBA" id="ARBA00049551"/>
    </source>
</evidence>
<evidence type="ECO:0000256" key="3">
    <source>
        <dbReference type="ARBA" id="ARBA00009025"/>
    </source>
</evidence>
<gene>
    <name evidence="19" type="primary">nad4</name>
</gene>
<geneLocation type="mitochondrion" evidence="19"/>
<dbReference type="Pfam" id="PF00361">
    <property type="entry name" value="Proton_antipo_M"/>
    <property type="match status" value="1"/>
</dbReference>
<keyword evidence="15 17" id="KW-0472">Membrane</keyword>
<keyword evidence="8 17" id="KW-0812">Transmembrane</keyword>
<keyword evidence="12 17" id="KW-0520">NAD</keyword>
<feature type="transmembrane region" description="Helical" evidence="17">
    <location>
        <begin position="41"/>
        <end position="59"/>
    </location>
</feature>
<comment type="function">
    <text evidence="1">Core subunit of the mitochondrial membrane respiratory chain NADH dehydrogenase (Complex I) that is believed to belong to the minimal assembly required for catalysis. Complex I functions in the transfer of electrons from NADH to the respiratory chain. The immediate electron acceptor for the enzyme is believed to be ubiquinone.</text>
</comment>
<reference evidence="19" key="1">
    <citation type="submission" date="2018-02" db="EMBL/GenBank/DDBJ databases">
        <title>Resolving the psyllid tree of life: Phylogenomic analysis of the superfamily Psylloidea (Hemiptera).</title>
        <authorList>
            <person name="Percy D.M."/>
            <person name="Sveinsson S."/>
            <person name="Lemmon A.R."/>
            <person name="Lemmon E.M."/>
            <person name="Ouvrard D."/>
            <person name="Burckhardt D."/>
        </authorList>
    </citation>
    <scope>NUCLEOTIDE SEQUENCE</scope>
    <source>
        <strain evidence="19">DP1.idba.128_circ</strain>
    </source>
</reference>
<feature type="transmembrane region" description="Helical" evidence="17">
    <location>
        <begin position="275"/>
        <end position="294"/>
    </location>
</feature>
<feature type="transmembrane region" description="Helical" evidence="17">
    <location>
        <begin position="7"/>
        <end position="35"/>
    </location>
</feature>
<evidence type="ECO:0000256" key="13">
    <source>
        <dbReference type="ARBA" id="ARBA00023075"/>
    </source>
</evidence>
<comment type="subcellular location">
    <subcellularLocation>
        <location evidence="2 17">Mitochondrion membrane</location>
        <topology evidence="2 17">Multi-pass membrane protein</topology>
    </subcellularLocation>
</comment>
<feature type="transmembrane region" description="Helical" evidence="17">
    <location>
        <begin position="349"/>
        <end position="371"/>
    </location>
</feature>
<dbReference type="GO" id="GO:0015990">
    <property type="term" value="P:electron transport coupled proton transport"/>
    <property type="evidence" value="ECO:0007669"/>
    <property type="project" value="TreeGrafter"/>
</dbReference>
<feature type="transmembrane region" description="Helical" evidence="17">
    <location>
        <begin position="71"/>
        <end position="88"/>
    </location>
</feature>
<feature type="transmembrane region" description="Helical" evidence="17">
    <location>
        <begin position="187"/>
        <end position="207"/>
    </location>
</feature>
<evidence type="ECO:0000256" key="5">
    <source>
        <dbReference type="ARBA" id="ARBA00021006"/>
    </source>
</evidence>
<evidence type="ECO:0000256" key="1">
    <source>
        <dbReference type="ARBA" id="ARBA00003257"/>
    </source>
</evidence>
<dbReference type="EMBL" id="MG989224">
    <property type="protein sequence ID" value="AWU48904.1"/>
    <property type="molecule type" value="Genomic_DNA"/>
</dbReference>
<evidence type="ECO:0000256" key="9">
    <source>
        <dbReference type="ARBA" id="ARBA00022967"/>
    </source>
</evidence>
<evidence type="ECO:0000256" key="14">
    <source>
        <dbReference type="ARBA" id="ARBA00023128"/>
    </source>
</evidence>
<evidence type="ECO:0000259" key="18">
    <source>
        <dbReference type="Pfam" id="PF00361"/>
    </source>
</evidence>
<dbReference type="AlphaFoldDB" id="A0A344A2B3"/>
<keyword evidence="10 17" id="KW-0249">Electron transport</keyword>
<organism evidence="19">
    <name type="scientific">Euphyllura phillyreae</name>
    <dbReference type="NCBI Taxonomy" id="2008460"/>
    <lineage>
        <taxon>Eukaryota</taxon>
        <taxon>Metazoa</taxon>
        <taxon>Ecdysozoa</taxon>
        <taxon>Arthropoda</taxon>
        <taxon>Hexapoda</taxon>
        <taxon>Insecta</taxon>
        <taxon>Pterygota</taxon>
        <taxon>Neoptera</taxon>
        <taxon>Paraneoptera</taxon>
        <taxon>Hemiptera</taxon>
        <taxon>Sternorrhyncha</taxon>
        <taxon>Psylloidea</taxon>
        <taxon>Liviidae</taxon>
        <taxon>Euphyllura</taxon>
    </lineage>
</organism>
<feature type="domain" description="NADH:quinone oxidoreductase/Mrp antiporter transmembrane" evidence="18">
    <location>
        <begin position="88"/>
        <end position="360"/>
    </location>
</feature>
<feature type="transmembrane region" description="Helical" evidence="17">
    <location>
        <begin position="219"/>
        <end position="237"/>
    </location>
</feature>
<keyword evidence="6 17" id="KW-0813">Transport</keyword>
<evidence type="ECO:0000256" key="17">
    <source>
        <dbReference type="RuleBase" id="RU003297"/>
    </source>
</evidence>
<dbReference type="GO" id="GO:0031966">
    <property type="term" value="C:mitochondrial membrane"/>
    <property type="evidence" value="ECO:0007669"/>
    <property type="project" value="UniProtKB-SubCell"/>
</dbReference>
<evidence type="ECO:0000256" key="6">
    <source>
        <dbReference type="ARBA" id="ARBA00022448"/>
    </source>
</evidence>
<evidence type="ECO:0000256" key="10">
    <source>
        <dbReference type="ARBA" id="ARBA00022982"/>
    </source>
</evidence>
<feature type="transmembrane region" description="Helical" evidence="17">
    <location>
        <begin position="306"/>
        <end position="329"/>
    </location>
</feature>
<name>A0A344A2B3_9HEMI</name>
<dbReference type="InterPro" id="IPR003918">
    <property type="entry name" value="NADH_UbQ_OxRdtase"/>
</dbReference>
<dbReference type="PRINTS" id="PR01437">
    <property type="entry name" value="NUOXDRDTASE4"/>
</dbReference>
<sequence length="414" mass="47970">MLEVFFSFFFIVVILDWSLMIYWLSLTFLFLLFNLYDSGEYLLKMIMILLSIWLMMMMIMSIDYLEKSLELMMLFLFIMFSLFIVFYSNSLIMFYIGFEMSVLPILLIILGWGYQPDRLEAGIYMLMYTVSFSLPFLIGIIMVENLYMVHSFMLFMMFIIAFLVKFPMFGFHLWLPRAHVEAPVYGSMVLAGIMLKLGGYGIIKISLLLGDILIKYSELIIIISILGGIYLSGVCFVQSDMKMLIAYSSIVHMSIVISGLLTMREIGINGSIYMMIGHGLCSSGLFCILGLTYSRSMTRSMYLNKGMISIMPSCSLWWFMFCSSNLSFPPCLNLPGELFLFMSIISWSYYMYIILAILGVLSSMYSIYLFSFSQHGKVGFFFSFKSFNLNEMLMMFMHWVPLNLMLLDLSFLTF</sequence>
<evidence type="ECO:0000256" key="15">
    <source>
        <dbReference type="ARBA" id="ARBA00023136"/>
    </source>
</evidence>
<protein>
    <recommendedName>
        <fullName evidence="5 17">NADH-ubiquinone oxidoreductase chain 4</fullName>
        <ecNumber evidence="4 17">7.1.1.2</ecNumber>
    </recommendedName>
</protein>
<evidence type="ECO:0000256" key="12">
    <source>
        <dbReference type="ARBA" id="ARBA00023027"/>
    </source>
</evidence>
<evidence type="ECO:0000256" key="8">
    <source>
        <dbReference type="ARBA" id="ARBA00022692"/>
    </source>
</evidence>
<comment type="catalytic activity">
    <reaction evidence="16 17">
        <text>a ubiquinone + NADH + 5 H(+)(in) = a ubiquinol + NAD(+) + 4 H(+)(out)</text>
        <dbReference type="Rhea" id="RHEA:29091"/>
        <dbReference type="Rhea" id="RHEA-COMP:9565"/>
        <dbReference type="Rhea" id="RHEA-COMP:9566"/>
        <dbReference type="ChEBI" id="CHEBI:15378"/>
        <dbReference type="ChEBI" id="CHEBI:16389"/>
        <dbReference type="ChEBI" id="CHEBI:17976"/>
        <dbReference type="ChEBI" id="CHEBI:57540"/>
        <dbReference type="ChEBI" id="CHEBI:57945"/>
        <dbReference type="EC" id="7.1.1.2"/>
    </reaction>
</comment>
<keyword evidence="7 17" id="KW-0679">Respiratory chain</keyword>
<dbReference type="PANTHER" id="PTHR43507">
    <property type="entry name" value="NADH-UBIQUINONE OXIDOREDUCTASE CHAIN 4"/>
    <property type="match status" value="1"/>
</dbReference>
<dbReference type="GO" id="GO:0003954">
    <property type="term" value="F:NADH dehydrogenase activity"/>
    <property type="evidence" value="ECO:0007669"/>
    <property type="project" value="TreeGrafter"/>
</dbReference>
<dbReference type="GO" id="GO:0008137">
    <property type="term" value="F:NADH dehydrogenase (ubiquinone) activity"/>
    <property type="evidence" value="ECO:0007669"/>
    <property type="project" value="UniProtKB-UniRule"/>
</dbReference>